<dbReference type="InterPro" id="IPR049278">
    <property type="entry name" value="MS_channel_C"/>
</dbReference>
<keyword evidence="6 7" id="KW-0472">Membrane</keyword>
<organism evidence="11 12">
    <name type="scientific">Rhizomicrobium electricum</name>
    <dbReference type="NCBI Taxonomy" id="480070"/>
    <lineage>
        <taxon>Bacteria</taxon>
        <taxon>Pseudomonadati</taxon>
        <taxon>Pseudomonadota</taxon>
        <taxon>Alphaproteobacteria</taxon>
        <taxon>Micropepsales</taxon>
        <taxon>Micropepsaceae</taxon>
        <taxon>Rhizomicrobium</taxon>
    </lineage>
</organism>
<evidence type="ECO:0000256" key="4">
    <source>
        <dbReference type="ARBA" id="ARBA00022692"/>
    </source>
</evidence>
<dbReference type="SUPFAM" id="SSF50182">
    <property type="entry name" value="Sm-like ribonucleoproteins"/>
    <property type="match status" value="1"/>
</dbReference>
<evidence type="ECO:0000259" key="10">
    <source>
        <dbReference type="Pfam" id="PF21088"/>
    </source>
</evidence>
<feature type="transmembrane region" description="Helical" evidence="7">
    <location>
        <begin position="284"/>
        <end position="302"/>
    </location>
</feature>
<dbReference type="PANTHER" id="PTHR30347">
    <property type="entry name" value="POTASSIUM CHANNEL RELATED"/>
    <property type="match status" value="1"/>
</dbReference>
<sequence length="477" mass="52548">MALRYGDPFHVDPLAQRECTGKGTGSRSGLKTAGVAWNTSAVDSRKRMSSNFQTLDVARFLSETPHKILEQIQTPLFLTQAALVVFGGLCAWWMARLARGPLVRFAAKLPRSWAATFLHRAQYIALPLHWLAILWIGALTGLALNLKLPLLDAAIDLVTAWIVIRLLSFSVKSHVMSVAIASAAFLIAALSILDLYHPLMNWLGRVEVYNTKQTHITLLVAIHALIVLGILLWLTRFLYRFLQRRIEQAPALTPSLQVLLSQLLKIFLPAIAVMVALQTVGVDLTTLTVAFGAVGLGIGLGLQKAVSNLVSGLTLIISKSIKPGDILKYKDTYGWVTNMSARYVTVRTLGGIEHLIPNDYFIENGVENWSYSDASVSLSLSVGISYDDDPHRALQICREAAASVNRVIKAPAPTAVIKEFGDSSINIDVFFWIDDPRLGTSNVRSEVFLAIWDRFKAAGITIPFPQRDVRIVSEKVQ</sequence>
<keyword evidence="12" id="KW-1185">Reference proteome</keyword>
<evidence type="ECO:0000259" key="8">
    <source>
        <dbReference type="Pfam" id="PF00924"/>
    </source>
</evidence>
<feature type="transmembrane region" description="Helical" evidence="7">
    <location>
        <begin position="175"/>
        <end position="196"/>
    </location>
</feature>
<dbReference type="InterPro" id="IPR010920">
    <property type="entry name" value="LSM_dom_sf"/>
</dbReference>
<evidence type="ECO:0000256" key="5">
    <source>
        <dbReference type="ARBA" id="ARBA00022989"/>
    </source>
</evidence>
<feature type="transmembrane region" description="Helical" evidence="7">
    <location>
        <begin position="216"/>
        <end position="235"/>
    </location>
</feature>
<keyword evidence="4 7" id="KW-0812">Transmembrane</keyword>
<feature type="domain" description="Mechanosensitive ion channel MscS C-terminal" evidence="9">
    <location>
        <begin position="379"/>
        <end position="462"/>
    </location>
</feature>
<feature type="transmembrane region" description="Helical" evidence="7">
    <location>
        <begin position="256"/>
        <end position="278"/>
    </location>
</feature>
<dbReference type="EMBL" id="BAAADD010000008">
    <property type="protein sequence ID" value="GAA0579936.1"/>
    <property type="molecule type" value="Genomic_DNA"/>
</dbReference>
<dbReference type="Pfam" id="PF21088">
    <property type="entry name" value="MS_channel_1st"/>
    <property type="match status" value="1"/>
</dbReference>
<reference evidence="12" key="1">
    <citation type="journal article" date="2019" name="Int. J. Syst. Evol. Microbiol.">
        <title>The Global Catalogue of Microorganisms (GCM) 10K type strain sequencing project: providing services to taxonomists for standard genome sequencing and annotation.</title>
        <authorList>
            <consortium name="The Broad Institute Genomics Platform"/>
            <consortium name="The Broad Institute Genome Sequencing Center for Infectious Disease"/>
            <person name="Wu L."/>
            <person name="Ma J."/>
        </authorList>
    </citation>
    <scope>NUCLEOTIDE SEQUENCE [LARGE SCALE GENOMIC DNA]</scope>
    <source>
        <strain evidence="12">JCM 15089</strain>
    </source>
</reference>
<dbReference type="Gene3D" id="2.30.30.60">
    <property type="match status" value="1"/>
</dbReference>
<dbReference type="Proteomes" id="UP001499951">
    <property type="component" value="Unassembled WGS sequence"/>
</dbReference>
<dbReference type="InterPro" id="IPR023408">
    <property type="entry name" value="MscS_beta-dom_sf"/>
</dbReference>
<feature type="domain" description="Mechanosensitive ion channel transmembrane helices 2/3" evidence="10">
    <location>
        <begin position="263"/>
        <end position="303"/>
    </location>
</feature>
<evidence type="ECO:0000313" key="11">
    <source>
        <dbReference type="EMBL" id="GAA0579936.1"/>
    </source>
</evidence>
<protein>
    <recommendedName>
        <fullName evidence="13">Mechanosensitive ion channel protein MscS</fullName>
    </recommendedName>
</protein>
<evidence type="ECO:0000256" key="6">
    <source>
        <dbReference type="ARBA" id="ARBA00023136"/>
    </source>
</evidence>
<dbReference type="Pfam" id="PF00924">
    <property type="entry name" value="MS_channel_2nd"/>
    <property type="match status" value="1"/>
</dbReference>
<proteinExistence type="inferred from homology"/>
<evidence type="ECO:0008006" key="13">
    <source>
        <dbReference type="Google" id="ProtNLM"/>
    </source>
</evidence>
<name>A0ABP3Q058_9PROT</name>
<dbReference type="Gene3D" id="3.30.70.100">
    <property type="match status" value="1"/>
</dbReference>
<dbReference type="InterPro" id="IPR011066">
    <property type="entry name" value="MscS_channel_C_sf"/>
</dbReference>
<evidence type="ECO:0000313" key="12">
    <source>
        <dbReference type="Proteomes" id="UP001499951"/>
    </source>
</evidence>
<comment type="similarity">
    <text evidence="2">Belongs to the MscS (TC 1.A.23) family.</text>
</comment>
<evidence type="ECO:0000256" key="1">
    <source>
        <dbReference type="ARBA" id="ARBA00004651"/>
    </source>
</evidence>
<evidence type="ECO:0000256" key="7">
    <source>
        <dbReference type="SAM" id="Phobius"/>
    </source>
</evidence>
<dbReference type="Gene3D" id="1.10.287.1260">
    <property type="match status" value="1"/>
</dbReference>
<dbReference type="InterPro" id="IPR006685">
    <property type="entry name" value="MscS_channel_2nd"/>
</dbReference>
<feature type="transmembrane region" description="Helical" evidence="7">
    <location>
        <begin position="123"/>
        <end position="144"/>
    </location>
</feature>
<comment type="subcellular location">
    <subcellularLocation>
        <location evidence="1">Cell membrane</location>
        <topology evidence="1">Multi-pass membrane protein</topology>
    </subcellularLocation>
</comment>
<accession>A0ABP3Q058</accession>
<comment type="caution">
    <text evidence="11">The sequence shown here is derived from an EMBL/GenBank/DDBJ whole genome shotgun (WGS) entry which is preliminary data.</text>
</comment>
<dbReference type="InterPro" id="IPR049142">
    <property type="entry name" value="MS_channel_1st"/>
</dbReference>
<evidence type="ECO:0000256" key="2">
    <source>
        <dbReference type="ARBA" id="ARBA00008017"/>
    </source>
</evidence>
<dbReference type="SUPFAM" id="SSF82689">
    <property type="entry name" value="Mechanosensitive channel protein MscS (YggB), C-terminal domain"/>
    <property type="match status" value="1"/>
</dbReference>
<dbReference type="Pfam" id="PF21082">
    <property type="entry name" value="MS_channel_3rd"/>
    <property type="match status" value="1"/>
</dbReference>
<dbReference type="InterPro" id="IPR011014">
    <property type="entry name" value="MscS_channel_TM-2"/>
</dbReference>
<evidence type="ECO:0000259" key="9">
    <source>
        <dbReference type="Pfam" id="PF21082"/>
    </source>
</evidence>
<keyword evidence="3" id="KW-1003">Cell membrane</keyword>
<keyword evidence="5 7" id="KW-1133">Transmembrane helix</keyword>
<dbReference type="SUPFAM" id="SSF82861">
    <property type="entry name" value="Mechanosensitive channel protein MscS (YggB), transmembrane region"/>
    <property type="match status" value="1"/>
</dbReference>
<dbReference type="PANTHER" id="PTHR30347:SF1">
    <property type="entry name" value="MECHANOSENSITIVE CHANNEL MSCK"/>
    <property type="match status" value="1"/>
</dbReference>
<feature type="transmembrane region" description="Helical" evidence="7">
    <location>
        <begin position="150"/>
        <end position="168"/>
    </location>
</feature>
<evidence type="ECO:0000256" key="3">
    <source>
        <dbReference type="ARBA" id="ARBA00022475"/>
    </source>
</evidence>
<gene>
    <name evidence="11" type="ORF">GCM10008942_31020</name>
</gene>
<feature type="transmembrane region" description="Helical" evidence="7">
    <location>
        <begin position="76"/>
        <end position="95"/>
    </location>
</feature>
<feature type="domain" description="Mechanosensitive ion channel MscS" evidence="8">
    <location>
        <begin position="305"/>
        <end position="370"/>
    </location>
</feature>
<dbReference type="InterPro" id="IPR052702">
    <property type="entry name" value="MscS-like_channel"/>
</dbReference>